<protein>
    <submittedName>
        <fullName evidence="1">Uncharacterized protein</fullName>
    </submittedName>
</protein>
<comment type="caution">
    <text evidence="1">The sequence shown here is derived from an EMBL/GenBank/DDBJ whole genome shotgun (WGS) entry which is preliminary data.</text>
</comment>
<organism evidence="1">
    <name type="scientific">marine sediment metagenome</name>
    <dbReference type="NCBI Taxonomy" id="412755"/>
    <lineage>
        <taxon>unclassified sequences</taxon>
        <taxon>metagenomes</taxon>
        <taxon>ecological metagenomes</taxon>
    </lineage>
</organism>
<evidence type="ECO:0000313" key="1">
    <source>
        <dbReference type="EMBL" id="GAF86999.1"/>
    </source>
</evidence>
<sequence length="104" mass="12500">METEELYTELKGFFPKQLDLMRHLQINACWEYIITEQSTDDTHIKLNFYLLKKNENSLEMTKKNPEIKPDLILYFTEKAILNIIEGVSGAEEYYERYHKVMDYP</sequence>
<reference evidence="1" key="1">
    <citation type="journal article" date="2014" name="Front. Microbiol.">
        <title>High frequency of phylogenetically diverse reductive dehalogenase-homologous genes in deep subseafloor sedimentary metagenomes.</title>
        <authorList>
            <person name="Kawai M."/>
            <person name="Futagami T."/>
            <person name="Toyoda A."/>
            <person name="Takaki Y."/>
            <person name="Nishi S."/>
            <person name="Hori S."/>
            <person name="Arai W."/>
            <person name="Tsubouchi T."/>
            <person name="Morono Y."/>
            <person name="Uchiyama I."/>
            <person name="Ito T."/>
            <person name="Fujiyama A."/>
            <person name="Inagaki F."/>
            <person name="Takami H."/>
        </authorList>
    </citation>
    <scope>NUCLEOTIDE SEQUENCE</scope>
    <source>
        <strain evidence="1">Expedition CK06-06</strain>
    </source>
</reference>
<gene>
    <name evidence="1" type="ORF">S01H1_25031</name>
</gene>
<feature type="non-terminal residue" evidence="1">
    <location>
        <position position="104"/>
    </location>
</feature>
<name>X0T199_9ZZZZ</name>
<dbReference type="EMBL" id="BARS01015081">
    <property type="protein sequence ID" value="GAF86999.1"/>
    <property type="molecule type" value="Genomic_DNA"/>
</dbReference>
<accession>X0T199</accession>
<dbReference type="AlphaFoldDB" id="X0T199"/>
<proteinExistence type="predicted"/>